<dbReference type="RefSeq" id="WP_205288550.1">
    <property type="nucleotide sequence ID" value="NZ_CP031926.2"/>
</dbReference>
<dbReference type="NCBIfam" id="NF041548">
    <property type="entry name" value="PssE"/>
    <property type="match status" value="1"/>
</dbReference>
<comment type="subcellular location">
    <subcellularLocation>
        <location evidence="1">Endoplasmic reticulum</location>
    </subcellularLocation>
</comment>
<gene>
    <name evidence="7" type="primary">pssE</name>
    <name evidence="7" type="ORF">LL223_0115</name>
</gene>
<dbReference type="EMBL" id="CP031926">
    <property type="protein sequence ID" value="QRZ33786.1"/>
    <property type="molecule type" value="Genomic_DNA"/>
</dbReference>
<organism evidence="7 8">
    <name type="scientific">Lactococcus lactis subsp. lactis</name>
    <name type="common">Streptococcus lactis</name>
    <dbReference type="NCBI Taxonomy" id="1360"/>
    <lineage>
        <taxon>Bacteria</taxon>
        <taxon>Bacillati</taxon>
        <taxon>Bacillota</taxon>
        <taxon>Bacilli</taxon>
        <taxon>Lactobacillales</taxon>
        <taxon>Streptococcaceae</taxon>
        <taxon>Lactococcus</taxon>
    </lineage>
</organism>
<accession>A0AAJ4JTK8</accession>
<dbReference type="Proteomes" id="UP000663169">
    <property type="component" value="Chromosome"/>
</dbReference>
<dbReference type="GO" id="GO:0016758">
    <property type="term" value="F:hexosyltransferase activity"/>
    <property type="evidence" value="ECO:0007669"/>
    <property type="project" value="InterPro"/>
</dbReference>
<evidence type="ECO:0000313" key="8">
    <source>
        <dbReference type="Proteomes" id="UP000663169"/>
    </source>
</evidence>
<reference evidence="7" key="2">
    <citation type="submission" date="2023-04" db="EMBL/GenBank/DDBJ databases">
        <authorList>
            <person name="McDonnell B."/>
        </authorList>
    </citation>
    <scope>NUCLEOTIDE SEQUENCE</scope>
    <source>
        <strain evidence="7">223</strain>
    </source>
</reference>
<evidence type="ECO:0000256" key="4">
    <source>
        <dbReference type="ARBA" id="ARBA00022679"/>
    </source>
</evidence>
<evidence type="ECO:0000256" key="3">
    <source>
        <dbReference type="ARBA" id="ARBA00022676"/>
    </source>
</evidence>
<sequence length="157" mass="18210">MIFITLGSQKFQFNRILEEIDRLIESHKINETVVAQIGACTYVPKYFSYQNYYDREEFEREINKSDIIVTHGGTGAIVGSLKKGKLVIVVPRLKKYGEHVDDHQIEITKQFDGLNLICPCYNLKELAEKIKYIRECNFAKYSSNTNTIMKSIEEFIS</sequence>
<feature type="domain" description="Glycosyl transferase family 28 C-terminal" evidence="6">
    <location>
        <begin position="1"/>
        <end position="147"/>
    </location>
</feature>
<evidence type="ECO:0000259" key="6">
    <source>
        <dbReference type="Pfam" id="PF04101"/>
    </source>
</evidence>
<dbReference type="InterPro" id="IPR039042">
    <property type="entry name" value="Alg13-like"/>
</dbReference>
<keyword evidence="4" id="KW-0808">Transferase</keyword>
<reference evidence="7" key="1">
    <citation type="journal article" date="2020" name="Mol. Microbiol.">
        <title>The CWPS Rubik's cube: Linking diversity of cell wall polysaccharide structures with the encoded biosynthetic machinery of selected Lactococcus lactis strains.</title>
        <authorList>
            <person name="Mahony J."/>
            <person name="Frantzen C."/>
            <person name="Vinogradov E."/>
            <person name="Sadovskaya I."/>
            <person name="Theodorou I."/>
            <person name="Kelleher P."/>
            <person name="Chapot-Chartier M.P."/>
            <person name="Cambillau C."/>
            <person name="Holo H."/>
            <person name="van Sinderen D."/>
        </authorList>
    </citation>
    <scope>NUCLEOTIDE SEQUENCE</scope>
    <source>
        <strain evidence="7">223</strain>
    </source>
</reference>
<protein>
    <submittedName>
        <fullName evidence="7">PssE/Cps14G family polysaccharide biosynthesis glycosyltransferase</fullName>
    </submittedName>
</protein>
<dbReference type="GO" id="GO:0006488">
    <property type="term" value="P:dolichol-linked oligosaccharide biosynthetic process"/>
    <property type="evidence" value="ECO:0007669"/>
    <property type="project" value="InterPro"/>
</dbReference>
<evidence type="ECO:0000313" key="7">
    <source>
        <dbReference type="EMBL" id="QRZ33786.1"/>
    </source>
</evidence>
<dbReference type="InterPro" id="IPR007235">
    <property type="entry name" value="Glyco_trans_28_C"/>
</dbReference>
<proteinExistence type="inferred from homology"/>
<dbReference type="PANTHER" id="PTHR12867">
    <property type="entry name" value="GLYCOSYL TRANSFERASE-RELATED"/>
    <property type="match status" value="1"/>
</dbReference>
<keyword evidence="3" id="KW-0328">Glycosyltransferase</keyword>
<evidence type="ECO:0000256" key="5">
    <source>
        <dbReference type="ARBA" id="ARBA00022824"/>
    </source>
</evidence>
<keyword evidence="5" id="KW-0256">Endoplasmic reticulum</keyword>
<dbReference type="Pfam" id="PF04101">
    <property type="entry name" value="Glyco_tran_28_C"/>
    <property type="match status" value="1"/>
</dbReference>
<evidence type="ECO:0000256" key="1">
    <source>
        <dbReference type="ARBA" id="ARBA00004240"/>
    </source>
</evidence>
<dbReference type="InterPro" id="IPR048097">
    <property type="entry name" value="Cps14G-like"/>
</dbReference>
<dbReference type="PANTHER" id="PTHR12867:SF6">
    <property type="entry name" value="N-ACETYLGLUCOSAMINYLDIPHOSPHODOLICHOL N-ACETYLGLUCOSAMINYLTRANSFERASE"/>
    <property type="match status" value="1"/>
</dbReference>
<dbReference type="Gene3D" id="3.40.50.2000">
    <property type="entry name" value="Glycogen Phosphorylase B"/>
    <property type="match status" value="1"/>
</dbReference>
<name>A0AAJ4JTK8_LACLL</name>
<evidence type="ECO:0000256" key="2">
    <source>
        <dbReference type="ARBA" id="ARBA00006962"/>
    </source>
</evidence>
<comment type="similarity">
    <text evidence="2">Belongs to the glycosyltransferase 28 family.</text>
</comment>
<dbReference type="AlphaFoldDB" id="A0AAJ4JTK8"/>